<dbReference type="SUPFAM" id="SSF64268">
    <property type="entry name" value="PX domain"/>
    <property type="match status" value="1"/>
</dbReference>
<dbReference type="GO" id="GO:0035091">
    <property type="term" value="F:phosphatidylinositol binding"/>
    <property type="evidence" value="ECO:0007669"/>
    <property type="project" value="InterPro"/>
</dbReference>
<evidence type="ECO:0000259" key="2">
    <source>
        <dbReference type="PROSITE" id="PS50195"/>
    </source>
</evidence>
<feature type="compositionally biased region" description="Acidic residues" evidence="1">
    <location>
        <begin position="236"/>
        <end position="245"/>
    </location>
</feature>
<dbReference type="SMART" id="SM00312">
    <property type="entry name" value="PX"/>
    <property type="match status" value="1"/>
</dbReference>
<dbReference type="AlphaFoldDB" id="A0A6U3DJM7"/>
<feature type="compositionally biased region" description="Basic and acidic residues" evidence="1">
    <location>
        <begin position="246"/>
        <end position="256"/>
    </location>
</feature>
<protein>
    <recommendedName>
        <fullName evidence="2">PX domain-containing protein</fullName>
    </recommendedName>
</protein>
<proteinExistence type="predicted"/>
<dbReference type="CDD" id="cd06093">
    <property type="entry name" value="PX_domain"/>
    <property type="match status" value="1"/>
</dbReference>
<dbReference type="InterPro" id="IPR001683">
    <property type="entry name" value="PX_dom"/>
</dbReference>
<reference evidence="3" key="1">
    <citation type="submission" date="2021-01" db="EMBL/GenBank/DDBJ databases">
        <authorList>
            <person name="Corre E."/>
            <person name="Pelletier E."/>
            <person name="Niang G."/>
            <person name="Scheremetjew M."/>
            <person name="Finn R."/>
            <person name="Kale V."/>
            <person name="Holt S."/>
            <person name="Cochrane G."/>
            <person name="Meng A."/>
            <person name="Brown T."/>
            <person name="Cohen L."/>
        </authorList>
    </citation>
    <scope>NUCLEOTIDE SEQUENCE</scope>
    <source>
        <strain evidence="3">CCCM811</strain>
    </source>
</reference>
<feature type="region of interest" description="Disordered" evidence="1">
    <location>
        <begin position="236"/>
        <end position="256"/>
    </location>
</feature>
<evidence type="ECO:0000256" key="1">
    <source>
        <dbReference type="SAM" id="MobiDB-lite"/>
    </source>
</evidence>
<sequence>MGNSVGTLGWVIRNWKIEIGGKAHWVQLRHYTPTGSFQLFVDGNETISERKVTKLAPIHFSINDSPGKVTPSLATYSQITKGFKYECTFQGQKINELVFDMQDPEPIRPNLKARLLPKAMIRKSGDSKVVYYKVEVIDGDPLHQETFVLKKRFSDFEQLDHLVRSSFSGHHLQSNLPPKPSKSVKLWTDHLDKRFVHARRNELNKYIGKLFTLKKVTGNPDFAAFFKKPDEEEEFIVQEEGDEEPEVKRKESTKAD</sequence>
<accession>A0A6U3DJM7</accession>
<organism evidence="3">
    <name type="scientific">Lotharella globosa</name>
    <dbReference type="NCBI Taxonomy" id="91324"/>
    <lineage>
        <taxon>Eukaryota</taxon>
        <taxon>Sar</taxon>
        <taxon>Rhizaria</taxon>
        <taxon>Cercozoa</taxon>
        <taxon>Chlorarachniophyceae</taxon>
        <taxon>Lotharella</taxon>
    </lineage>
</organism>
<dbReference type="Gene3D" id="3.30.1520.10">
    <property type="entry name" value="Phox-like domain"/>
    <property type="match status" value="1"/>
</dbReference>
<dbReference type="EMBL" id="HBIV01005382">
    <property type="protein sequence ID" value="CAE0649765.1"/>
    <property type="molecule type" value="Transcribed_RNA"/>
</dbReference>
<evidence type="ECO:0000313" key="3">
    <source>
        <dbReference type="EMBL" id="CAE0649765.1"/>
    </source>
</evidence>
<gene>
    <name evidence="3" type="ORF">LGLO00237_LOCUS3848</name>
</gene>
<dbReference type="PROSITE" id="PS50195">
    <property type="entry name" value="PX"/>
    <property type="match status" value="1"/>
</dbReference>
<dbReference type="Pfam" id="PF00787">
    <property type="entry name" value="PX"/>
    <property type="match status" value="1"/>
</dbReference>
<feature type="domain" description="PX" evidence="2">
    <location>
        <begin position="110"/>
        <end position="233"/>
    </location>
</feature>
<name>A0A6U3DJM7_9EUKA</name>
<dbReference type="InterPro" id="IPR036871">
    <property type="entry name" value="PX_dom_sf"/>
</dbReference>